<dbReference type="Pfam" id="PF14062">
    <property type="entry name" value="DUF4253"/>
    <property type="match status" value="1"/>
</dbReference>
<evidence type="ECO:0000259" key="1">
    <source>
        <dbReference type="Pfam" id="PF14062"/>
    </source>
</evidence>
<evidence type="ECO:0000313" key="2">
    <source>
        <dbReference type="EMBL" id="QNQ09706.1"/>
    </source>
</evidence>
<dbReference type="InterPro" id="IPR025349">
    <property type="entry name" value="DUF4253"/>
</dbReference>
<name>A0A7H0LJ53_9SPHN</name>
<dbReference type="EMBL" id="CP061038">
    <property type="protein sequence ID" value="QNQ09706.1"/>
    <property type="molecule type" value="Genomic_DNA"/>
</dbReference>
<dbReference type="RefSeq" id="WP_187762016.1">
    <property type="nucleotide sequence ID" value="NZ_CP061038.1"/>
</dbReference>
<dbReference type="AlphaFoldDB" id="A0A7H0LJ53"/>
<reference evidence="2 3" key="1">
    <citation type="submission" date="2020-09" db="EMBL/GenBank/DDBJ databases">
        <title>Sphingomonas sp., a new species isolated from pork steak.</title>
        <authorList>
            <person name="Heidler von Heilborn D."/>
        </authorList>
    </citation>
    <scope>NUCLEOTIDE SEQUENCE [LARGE SCALE GENOMIC DNA]</scope>
    <source>
        <strain evidence="3">S8-3T</strain>
    </source>
</reference>
<protein>
    <submittedName>
        <fullName evidence="2">DUF4253 domain-containing protein</fullName>
    </submittedName>
</protein>
<feature type="domain" description="DUF4253" evidence="1">
    <location>
        <begin position="149"/>
        <end position="255"/>
    </location>
</feature>
<sequence>MTKDLGHLTPKQRADYEAMHDRMMKALPYERVETTGAEALAEWERLRRVGRGWPIIVGDDEQLERIAETFSIDDPAVFPSPIHGPPPRRPAEILDVAARLRFPEDLRRWDGYGEPPPPPLGDWPTENEQTGLTVARDVLTGKPFDRVHILLIPARESWEVPAYLRWGGWNGCTAAEYHVAALHHWAASNGAELIGINADTMNLRVARRPIGRPEALALAREQYLYCTDIIDQGVGSLSALAASLVNDDWWYFWWD</sequence>
<proteinExistence type="predicted"/>
<dbReference type="KEGG" id="spap:H3Z74_00090"/>
<gene>
    <name evidence="2" type="ORF">H3Z74_00090</name>
</gene>
<dbReference type="Proteomes" id="UP000516148">
    <property type="component" value="Chromosome"/>
</dbReference>
<evidence type="ECO:0000313" key="3">
    <source>
        <dbReference type="Proteomes" id="UP000516148"/>
    </source>
</evidence>
<organism evidence="2 3">
    <name type="scientific">Sphingomonas alpina</name>
    <dbReference type="NCBI Taxonomy" id="653931"/>
    <lineage>
        <taxon>Bacteria</taxon>
        <taxon>Pseudomonadati</taxon>
        <taxon>Pseudomonadota</taxon>
        <taxon>Alphaproteobacteria</taxon>
        <taxon>Sphingomonadales</taxon>
        <taxon>Sphingomonadaceae</taxon>
        <taxon>Sphingomonas</taxon>
    </lineage>
</organism>
<keyword evidence="3" id="KW-1185">Reference proteome</keyword>
<accession>A0A7H0LJ53</accession>